<evidence type="ECO:0000313" key="2">
    <source>
        <dbReference type="Proteomes" id="UP000327013"/>
    </source>
</evidence>
<reference evidence="1 2" key="1">
    <citation type="submission" date="2019-06" db="EMBL/GenBank/DDBJ databases">
        <title>A chromosomal-level reference genome of Carpinus fangiana (Coryloideae, Betulaceae).</title>
        <authorList>
            <person name="Yang X."/>
            <person name="Wang Z."/>
            <person name="Zhang L."/>
            <person name="Hao G."/>
            <person name="Liu J."/>
            <person name="Yang Y."/>
        </authorList>
    </citation>
    <scope>NUCLEOTIDE SEQUENCE [LARGE SCALE GENOMIC DNA]</scope>
    <source>
        <strain evidence="1">Cfa_2016G</strain>
        <tissue evidence="1">Leaf</tissue>
    </source>
</reference>
<dbReference type="Proteomes" id="UP000327013">
    <property type="component" value="Chromosome 4"/>
</dbReference>
<dbReference type="EMBL" id="CM017324">
    <property type="protein sequence ID" value="KAE8037715.1"/>
    <property type="molecule type" value="Genomic_DNA"/>
</dbReference>
<dbReference type="PANTHER" id="PTHR12484:SF4">
    <property type="entry name" value="A-KINASE ANCHOR PROTEIN 17A"/>
    <property type="match status" value="1"/>
</dbReference>
<sequence>MDGMELNKYKLNVVIPPFDDFEAMRKAWEEFYAFGNRGHSRSGKQEPGTIVVRGVPSRWFAEPLVSSKPSMLVTHSIFSRLGNISALLVHCWRVKKNKESREKQILQGLLHTTGLRSFTRSAYEEESITGWGPDRSKLFRKTHTCKDGKLVTTKAESKMAQIDELMAQEPPSTQGSLQGTIYWAFNDPYSQGFRQYSRWMTESTELGCYPFQFNFIFAYLNITM</sequence>
<proteinExistence type="predicted"/>
<dbReference type="PANTHER" id="PTHR12484">
    <property type="entry name" value="B-LYMPHOCYTE ANTIGEN-RELATED"/>
    <property type="match status" value="1"/>
</dbReference>
<dbReference type="InterPro" id="IPR056852">
    <property type="entry name" value="AK17A/B"/>
</dbReference>
<dbReference type="InterPro" id="IPR004252">
    <property type="entry name" value="Probable_transposase_24"/>
</dbReference>
<dbReference type="Pfam" id="PF03004">
    <property type="entry name" value="Transposase_24"/>
    <property type="match status" value="1"/>
</dbReference>
<gene>
    <name evidence="1" type="ORF">FH972_010280</name>
</gene>
<dbReference type="AlphaFoldDB" id="A0A660KQY3"/>
<name>A0A660KQY3_9ROSI</name>
<keyword evidence="2" id="KW-1185">Reference proteome</keyword>
<protein>
    <submittedName>
        <fullName evidence="1">Uncharacterized protein</fullName>
    </submittedName>
</protein>
<dbReference type="OrthoDB" id="1918237at2759"/>
<evidence type="ECO:0000313" key="1">
    <source>
        <dbReference type="EMBL" id="KAE8037715.1"/>
    </source>
</evidence>
<organism evidence="1 2">
    <name type="scientific">Carpinus fangiana</name>
    <dbReference type="NCBI Taxonomy" id="176857"/>
    <lineage>
        <taxon>Eukaryota</taxon>
        <taxon>Viridiplantae</taxon>
        <taxon>Streptophyta</taxon>
        <taxon>Embryophyta</taxon>
        <taxon>Tracheophyta</taxon>
        <taxon>Spermatophyta</taxon>
        <taxon>Magnoliopsida</taxon>
        <taxon>eudicotyledons</taxon>
        <taxon>Gunneridae</taxon>
        <taxon>Pentapetalae</taxon>
        <taxon>rosids</taxon>
        <taxon>fabids</taxon>
        <taxon>Fagales</taxon>
        <taxon>Betulaceae</taxon>
        <taxon>Carpinus</taxon>
    </lineage>
</organism>
<accession>A0A660KQY3</accession>
<dbReference type="Pfam" id="PF25015">
    <property type="entry name" value="RBD_AKAP-17A"/>
    <property type="match status" value="1"/>
</dbReference>